<dbReference type="NCBIfam" id="TIGR01087">
    <property type="entry name" value="murD"/>
    <property type="match status" value="1"/>
</dbReference>
<dbReference type="HAMAP" id="MF_00639">
    <property type="entry name" value="MurD"/>
    <property type="match status" value="1"/>
</dbReference>
<dbReference type="Pfam" id="PF21799">
    <property type="entry name" value="MurD-like_N"/>
    <property type="match status" value="1"/>
</dbReference>
<organism evidence="11 12">
    <name type="scientific">Marinobacterium halophilum</name>
    <dbReference type="NCBI Taxonomy" id="267374"/>
    <lineage>
        <taxon>Bacteria</taxon>
        <taxon>Pseudomonadati</taxon>
        <taxon>Pseudomonadota</taxon>
        <taxon>Gammaproteobacteria</taxon>
        <taxon>Oceanospirillales</taxon>
        <taxon>Oceanospirillaceae</taxon>
        <taxon>Marinobacterium</taxon>
    </lineage>
</organism>
<keyword evidence="12" id="KW-1185">Reference proteome</keyword>
<feature type="domain" description="Mur ligase C-terminal" evidence="9">
    <location>
        <begin position="308"/>
        <end position="425"/>
    </location>
</feature>
<keyword evidence="7 8" id="KW-0133">Cell shape</keyword>
<keyword evidence="7 8" id="KW-0131">Cell cycle</keyword>
<comment type="caution">
    <text evidence="11">The sequence shown here is derived from an EMBL/GenBank/DDBJ whole genome shotgun (WGS) entry which is preliminary data.</text>
</comment>
<evidence type="ECO:0000259" key="9">
    <source>
        <dbReference type="Pfam" id="PF02875"/>
    </source>
</evidence>
<comment type="pathway">
    <text evidence="2 7 8">Cell wall biogenesis; peptidoglycan biosynthesis.</text>
</comment>
<evidence type="ECO:0000256" key="2">
    <source>
        <dbReference type="ARBA" id="ARBA00004752"/>
    </source>
</evidence>
<dbReference type="SUPFAM" id="SSF53244">
    <property type="entry name" value="MurD-like peptide ligases, peptide-binding domain"/>
    <property type="match status" value="1"/>
</dbReference>
<dbReference type="EC" id="6.3.2.9" evidence="7 8"/>
<dbReference type="PANTHER" id="PTHR43692">
    <property type="entry name" value="UDP-N-ACETYLMURAMOYLALANINE--D-GLUTAMATE LIGASE"/>
    <property type="match status" value="1"/>
</dbReference>
<comment type="subcellular location">
    <subcellularLocation>
        <location evidence="1 7 8">Cytoplasm</location>
    </subcellularLocation>
</comment>
<dbReference type="GO" id="GO:0005524">
    <property type="term" value="F:ATP binding"/>
    <property type="evidence" value="ECO:0007669"/>
    <property type="project" value="UniProtKB-UniRule"/>
</dbReference>
<dbReference type="Pfam" id="PF02875">
    <property type="entry name" value="Mur_ligase_C"/>
    <property type="match status" value="1"/>
</dbReference>
<keyword evidence="3 7" id="KW-0963">Cytoplasm</keyword>
<dbReference type="GO" id="GO:0008360">
    <property type="term" value="P:regulation of cell shape"/>
    <property type="evidence" value="ECO:0007669"/>
    <property type="project" value="UniProtKB-KW"/>
</dbReference>
<gene>
    <name evidence="7" type="primary">murD</name>
    <name evidence="11" type="ORF">CLV44_10117</name>
</gene>
<dbReference type="SUPFAM" id="SSF53623">
    <property type="entry name" value="MurD-like peptide ligases, catalytic domain"/>
    <property type="match status" value="1"/>
</dbReference>
<evidence type="ECO:0000256" key="6">
    <source>
        <dbReference type="ARBA" id="ARBA00022840"/>
    </source>
</evidence>
<comment type="similarity">
    <text evidence="7">Belongs to the MurCDEF family.</text>
</comment>
<evidence type="ECO:0000256" key="8">
    <source>
        <dbReference type="RuleBase" id="RU003664"/>
    </source>
</evidence>
<evidence type="ECO:0000256" key="1">
    <source>
        <dbReference type="ARBA" id="ARBA00004496"/>
    </source>
</evidence>
<dbReference type="Proteomes" id="UP000242133">
    <property type="component" value="Unassembled WGS sequence"/>
</dbReference>
<dbReference type="InterPro" id="IPR004101">
    <property type="entry name" value="Mur_ligase_C"/>
</dbReference>
<keyword evidence="6 7" id="KW-0067">ATP-binding</keyword>
<keyword evidence="4 7" id="KW-0436">Ligase</keyword>
<comment type="function">
    <text evidence="7 8">Cell wall formation. Catalyzes the addition of glutamate to the nucleotide precursor UDP-N-acetylmuramoyl-L-alanine (UMA).</text>
</comment>
<dbReference type="InterPro" id="IPR036565">
    <property type="entry name" value="Mur-like_cat_sf"/>
</dbReference>
<dbReference type="InterPro" id="IPR005762">
    <property type="entry name" value="MurD"/>
</dbReference>
<dbReference type="GO" id="GO:0008764">
    <property type="term" value="F:UDP-N-acetylmuramoylalanine-D-glutamate ligase activity"/>
    <property type="evidence" value="ECO:0007669"/>
    <property type="project" value="UniProtKB-UniRule"/>
</dbReference>
<name>A0A2P8F4F6_9GAMM</name>
<evidence type="ECO:0000259" key="10">
    <source>
        <dbReference type="Pfam" id="PF08245"/>
    </source>
</evidence>
<keyword evidence="5 7" id="KW-0547">Nucleotide-binding</keyword>
<sequence length="452" mass="47588">MSLITTDKQRIIIGLGQTGLSCARYFQRAGVRFAVCDTREAPAAAVSFRSEFPGVDLHLGELDADWLAQAQELVISPGIDKRHPAIEAAVAAGASLIGDIDLFCREAVAPIVAITGSNAKSTVTTLVGLMAEQSGMAVGVGGNIGTPALDLLMQPAELYVLELSSFQLETTHELRAAAATVLNVSPDHLDRYTGMQDYTLTKQRIYRGASVVVANRQDPLTQPLMAQGVEQRTFGLNAPDLKQYGVLEHDGEAWLACGLERLLPERALKIRGRHNLANALAALALADAVDVPREASLQALQAFAGLEHRCQWVAEIDGVSFFNDSKGTNVGATLAALEGLGATLPAGNQLILIAGGVGKEQSFAGLNAPLKRYSRDLVLMGRDAGLIAAEVDGPSVHMAASLPDAVMRAQALASAGDIVLLSPACASFDMFSGYTERGDVFVQAVEGIATCA</sequence>
<dbReference type="EMBL" id="PYGI01000001">
    <property type="protein sequence ID" value="PSL16619.1"/>
    <property type="molecule type" value="Genomic_DNA"/>
</dbReference>
<comment type="catalytic activity">
    <reaction evidence="7 8">
        <text>UDP-N-acetyl-alpha-D-muramoyl-L-alanine + D-glutamate + ATP = UDP-N-acetyl-alpha-D-muramoyl-L-alanyl-D-glutamate + ADP + phosphate + H(+)</text>
        <dbReference type="Rhea" id="RHEA:16429"/>
        <dbReference type="ChEBI" id="CHEBI:15378"/>
        <dbReference type="ChEBI" id="CHEBI:29986"/>
        <dbReference type="ChEBI" id="CHEBI:30616"/>
        <dbReference type="ChEBI" id="CHEBI:43474"/>
        <dbReference type="ChEBI" id="CHEBI:83898"/>
        <dbReference type="ChEBI" id="CHEBI:83900"/>
        <dbReference type="ChEBI" id="CHEBI:456216"/>
        <dbReference type="EC" id="6.3.2.9"/>
    </reaction>
</comment>
<dbReference type="PANTHER" id="PTHR43692:SF1">
    <property type="entry name" value="UDP-N-ACETYLMURAMOYLALANINE--D-GLUTAMATE LIGASE"/>
    <property type="match status" value="1"/>
</dbReference>
<keyword evidence="7 8" id="KW-0573">Peptidoglycan synthesis</keyword>
<evidence type="ECO:0000256" key="7">
    <source>
        <dbReference type="HAMAP-Rule" id="MF_00639"/>
    </source>
</evidence>
<dbReference type="SUPFAM" id="SSF51984">
    <property type="entry name" value="MurCD N-terminal domain"/>
    <property type="match status" value="1"/>
</dbReference>
<evidence type="ECO:0000256" key="3">
    <source>
        <dbReference type="ARBA" id="ARBA00022490"/>
    </source>
</evidence>
<dbReference type="GO" id="GO:0051301">
    <property type="term" value="P:cell division"/>
    <property type="evidence" value="ECO:0007669"/>
    <property type="project" value="UniProtKB-KW"/>
</dbReference>
<dbReference type="AlphaFoldDB" id="A0A2P8F4F6"/>
<dbReference type="GO" id="GO:0071555">
    <property type="term" value="P:cell wall organization"/>
    <property type="evidence" value="ECO:0007669"/>
    <property type="project" value="UniProtKB-KW"/>
</dbReference>
<feature type="domain" description="Mur ligase central" evidence="10">
    <location>
        <begin position="114"/>
        <end position="286"/>
    </location>
</feature>
<dbReference type="Pfam" id="PF08245">
    <property type="entry name" value="Mur_ligase_M"/>
    <property type="match status" value="1"/>
</dbReference>
<dbReference type="Gene3D" id="3.90.190.20">
    <property type="entry name" value="Mur ligase, C-terminal domain"/>
    <property type="match status" value="1"/>
</dbReference>
<keyword evidence="7 8" id="KW-0961">Cell wall biogenesis/degradation</keyword>
<evidence type="ECO:0000256" key="5">
    <source>
        <dbReference type="ARBA" id="ARBA00022741"/>
    </source>
</evidence>
<evidence type="ECO:0000256" key="4">
    <source>
        <dbReference type="ARBA" id="ARBA00022598"/>
    </source>
</evidence>
<protein>
    <recommendedName>
        <fullName evidence="7 8">UDP-N-acetylmuramoylalanine--D-glutamate ligase</fullName>
        <ecNumber evidence="7 8">6.3.2.9</ecNumber>
    </recommendedName>
    <alternativeName>
        <fullName evidence="7">D-glutamic acid-adding enzyme</fullName>
    </alternativeName>
    <alternativeName>
        <fullName evidence="7">UDP-N-acetylmuramoyl-L-alanyl-D-glutamate synthetase</fullName>
    </alternativeName>
</protein>
<dbReference type="OrthoDB" id="9809796at2"/>
<dbReference type="InterPro" id="IPR013221">
    <property type="entry name" value="Mur_ligase_cen"/>
</dbReference>
<accession>A0A2P8F4F6</accession>
<dbReference type="GO" id="GO:0005737">
    <property type="term" value="C:cytoplasm"/>
    <property type="evidence" value="ECO:0007669"/>
    <property type="project" value="UniProtKB-SubCell"/>
</dbReference>
<reference evidence="11 12" key="1">
    <citation type="submission" date="2018-03" db="EMBL/GenBank/DDBJ databases">
        <title>Genomic Encyclopedia of Archaeal and Bacterial Type Strains, Phase II (KMG-II): from individual species to whole genera.</title>
        <authorList>
            <person name="Goeker M."/>
        </authorList>
    </citation>
    <scope>NUCLEOTIDE SEQUENCE [LARGE SCALE GENOMIC DNA]</scope>
    <source>
        <strain evidence="11 12">DSM 17586</strain>
    </source>
</reference>
<keyword evidence="7 8" id="KW-0132">Cell division</keyword>
<proteinExistence type="inferred from homology"/>
<dbReference type="RefSeq" id="WP_106590065.1">
    <property type="nucleotide sequence ID" value="NZ_PYGI01000001.1"/>
</dbReference>
<dbReference type="Gene3D" id="3.40.1190.10">
    <property type="entry name" value="Mur-like, catalytic domain"/>
    <property type="match status" value="1"/>
</dbReference>
<evidence type="ECO:0000313" key="12">
    <source>
        <dbReference type="Proteomes" id="UP000242133"/>
    </source>
</evidence>
<dbReference type="InterPro" id="IPR036615">
    <property type="entry name" value="Mur_ligase_C_dom_sf"/>
</dbReference>
<dbReference type="Gene3D" id="3.40.50.720">
    <property type="entry name" value="NAD(P)-binding Rossmann-like Domain"/>
    <property type="match status" value="1"/>
</dbReference>
<dbReference type="UniPathway" id="UPA00219"/>
<dbReference type="GO" id="GO:0009252">
    <property type="term" value="P:peptidoglycan biosynthetic process"/>
    <property type="evidence" value="ECO:0007669"/>
    <property type="project" value="UniProtKB-UniRule"/>
</dbReference>
<evidence type="ECO:0000313" key="11">
    <source>
        <dbReference type="EMBL" id="PSL16619.1"/>
    </source>
</evidence>
<feature type="binding site" evidence="7">
    <location>
        <begin position="116"/>
        <end position="122"/>
    </location>
    <ligand>
        <name>ATP</name>
        <dbReference type="ChEBI" id="CHEBI:30616"/>
    </ligand>
</feature>